<reference evidence="1" key="3">
    <citation type="submission" date="2025-09" db="UniProtKB">
        <authorList>
            <consortium name="Ensembl"/>
        </authorList>
    </citation>
    <scope>IDENTIFICATION</scope>
    <source>
        <strain evidence="1">Guanapo</strain>
    </source>
</reference>
<reference evidence="1" key="2">
    <citation type="submission" date="2025-08" db="UniProtKB">
        <authorList>
            <consortium name="Ensembl"/>
        </authorList>
    </citation>
    <scope>IDENTIFICATION</scope>
    <source>
        <strain evidence="1">Guanapo</strain>
    </source>
</reference>
<dbReference type="Proteomes" id="UP000242638">
    <property type="component" value="Unassembled WGS sequence"/>
</dbReference>
<evidence type="ECO:0000313" key="1">
    <source>
        <dbReference type="Ensembl" id="ENSPREP00000003981.1"/>
    </source>
</evidence>
<reference evidence="2" key="1">
    <citation type="submission" date="2013-11" db="EMBL/GenBank/DDBJ databases">
        <title>The genomic landscape of the Guanapo guppy.</title>
        <authorList>
            <person name="Kuenstner A."/>
            <person name="Dreyer C."/>
        </authorList>
    </citation>
    <scope>NUCLEOTIDE SEQUENCE</scope>
    <source>
        <strain evidence="2">Guanapo</strain>
    </source>
</reference>
<organism evidence="1 2">
    <name type="scientific">Poecilia reticulata</name>
    <name type="common">Guppy</name>
    <name type="synonym">Acanthophacelus reticulatus</name>
    <dbReference type="NCBI Taxonomy" id="8081"/>
    <lineage>
        <taxon>Eukaryota</taxon>
        <taxon>Metazoa</taxon>
        <taxon>Chordata</taxon>
        <taxon>Craniata</taxon>
        <taxon>Vertebrata</taxon>
        <taxon>Euteleostomi</taxon>
        <taxon>Actinopterygii</taxon>
        <taxon>Neopterygii</taxon>
        <taxon>Teleostei</taxon>
        <taxon>Neoteleostei</taxon>
        <taxon>Acanthomorphata</taxon>
        <taxon>Ovalentaria</taxon>
        <taxon>Atherinomorphae</taxon>
        <taxon>Cyprinodontiformes</taxon>
        <taxon>Poeciliidae</taxon>
        <taxon>Poeciliinae</taxon>
        <taxon>Poecilia</taxon>
    </lineage>
</organism>
<evidence type="ECO:0000313" key="2">
    <source>
        <dbReference type="Proteomes" id="UP000242638"/>
    </source>
</evidence>
<dbReference type="AlphaFoldDB" id="A0A3P9N317"/>
<proteinExistence type="predicted"/>
<keyword evidence="2" id="KW-1185">Reference proteome</keyword>
<accession>A0A3P9N317</accession>
<sequence>MAAFHFLESIEPCWKVQIYRNENPLLASIKDRNIERLGRNGRVLAKKPLLTKKATKSRLTFGQETSMIPKLWTDETRMDLYGMSLSHCN</sequence>
<name>A0A3P9N317_POERE</name>
<dbReference type="Ensembl" id="ENSPRET00000004037.1">
    <property type="protein sequence ID" value="ENSPREP00000003981.1"/>
    <property type="gene ID" value="ENSPREG00000002839.1"/>
</dbReference>
<protein>
    <submittedName>
        <fullName evidence="1">Uncharacterized protein</fullName>
    </submittedName>
</protein>